<feature type="compositionally biased region" description="Polar residues" evidence="5">
    <location>
        <begin position="623"/>
        <end position="645"/>
    </location>
</feature>
<dbReference type="InterPro" id="IPR013783">
    <property type="entry name" value="Ig-like_fold"/>
</dbReference>
<feature type="region of interest" description="Disordered" evidence="5">
    <location>
        <begin position="111"/>
        <end position="136"/>
    </location>
</feature>
<evidence type="ECO:0000256" key="5">
    <source>
        <dbReference type="SAM" id="MobiDB-lite"/>
    </source>
</evidence>
<dbReference type="InterPro" id="IPR007110">
    <property type="entry name" value="Ig-like_dom"/>
</dbReference>
<dbReference type="PROSITE" id="PS50835">
    <property type="entry name" value="IG_LIKE"/>
    <property type="match status" value="2"/>
</dbReference>
<feature type="transmembrane region" description="Helical" evidence="6">
    <location>
        <begin position="445"/>
        <end position="468"/>
    </location>
</feature>
<feature type="compositionally biased region" description="Polar residues" evidence="5">
    <location>
        <begin position="545"/>
        <end position="558"/>
    </location>
</feature>
<evidence type="ECO:0000256" key="3">
    <source>
        <dbReference type="ARBA" id="ARBA00022989"/>
    </source>
</evidence>
<dbReference type="Gene3D" id="2.60.40.10">
    <property type="entry name" value="Immunoglobulins"/>
    <property type="match status" value="1"/>
</dbReference>
<feature type="region of interest" description="Disordered" evidence="5">
    <location>
        <begin position="599"/>
        <end position="684"/>
    </location>
</feature>
<gene>
    <name evidence="9" type="ORF">BaRGS_00011686</name>
</gene>
<keyword evidence="4 6" id="KW-0472">Membrane</keyword>
<evidence type="ECO:0000259" key="8">
    <source>
        <dbReference type="PROSITE" id="PS50835"/>
    </source>
</evidence>
<feature type="compositionally biased region" description="Acidic residues" evidence="5">
    <location>
        <begin position="529"/>
        <end position="540"/>
    </location>
</feature>
<dbReference type="InterPro" id="IPR051036">
    <property type="entry name" value="SIGLEC"/>
</dbReference>
<organism evidence="9 10">
    <name type="scientific">Batillaria attramentaria</name>
    <dbReference type="NCBI Taxonomy" id="370345"/>
    <lineage>
        <taxon>Eukaryota</taxon>
        <taxon>Metazoa</taxon>
        <taxon>Spiralia</taxon>
        <taxon>Lophotrochozoa</taxon>
        <taxon>Mollusca</taxon>
        <taxon>Gastropoda</taxon>
        <taxon>Caenogastropoda</taxon>
        <taxon>Sorbeoconcha</taxon>
        <taxon>Cerithioidea</taxon>
        <taxon>Batillariidae</taxon>
        <taxon>Batillaria</taxon>
    </lineage>
</organism>
<evidence type="ECO:0000256" key="4">
    <source>
        <dbReference type="ARBA" id="ARBA00023136"/>
    </source>
</evidence>
<reference evidence="9 10" key="1">
    <citation type="journal article" date="2023" name="Sci. Data">
        <title>Genome assembly of the Korean intertidal mud-creeper Batillaria attramentaria.</title>
        <authorList>
            <person name="Patra A.K."/>
            <person name="Ho P.T."/>
            <person name="Jun S."/>
            <person name="Lee S.J."/>
            <person name="Kim Y."/>
            <person name="Won Y.J."/>
        </authorList>
    </citation>
    <scope>NUCLEOTIDE SEQUENCE [LARGE SCALE GENOMIC DNA]</scope>
    <source>
        <strain evidence="9">Wonlab-2016</strain>
    </source>
</reference>
<keyword evidence="10" id="KW-1185">Reference proteome</keyword>
<dbReference type="Proteomes" id="UP001519460">
    <property type="component" value="Unassembled WGS sequence"/>
</dbReference>
<keyword evidence="7" id="KW-0732">Signal</keyword>
<keyword evidence="2 6" id="KW-0812">Transmembrane</keyword>
<dbReference type="EMBL" id="JACVVK020000061">
    <property type="protein sequence ID" value="KAK7497156.1"/>
    <property type="molecule type" value="Genomic_DNA"/>
</dbReference>
<dbReference type="InterPro" id="IPR036179">
    <property type="entry name" value="Ig-like_dom_sf"/>
</dbReference>
<feature type="domain" description="Ig-like" evidence="8">
    <location>
        <begin position="95"/>
        <end position="171"/>
    </location>
</feature>
<dbReference type="SUPFAM" id="SSF48726">
    <property type="entry name" value="Immunoglobulin"/>
    <property type="match status" value="1"/>
</dbReference>
<sequence length="773" mass="83456">MARVGVLLTEILMLHVCLGYQIRGCETYVDVREDTETPIVCDGIGETHRMYWSVYSTNADEQTIGDCTYTLDCTNNLPDYEVSRSTNTSNPPADPEIRCRRYAIENTSHTCQCRPSTSRPGNPTPQVTWNQNPGSSELKLVNVQREDDGNAEDDGTEVKCTATNKMTTRFSAVASDIISLKYPPPAQPTITGLIEGQPLLEGTRLLITCVVQGGNPPVTSVNFWCGSHVDTADAVYEADVIGQSYVSSNISIDSVTTADNGTVCTCSAVWTPRPDFYRSNSTVTILIIEATSARVSQLTINNTVGDIIVNAGDNGSVILSCTPRLVGDSQTLGLPTNPLVVSNQESSMDLIAFPVPSTRSIVFLGTATPTVDSFEGSGNSTKSLSVRCQPDDVILYISRCTVRVSDSAANGFYRVTLGNQVGSAVFLIHLDLPKQEASSSVPVPAIAGGVGGAVVIIVIMIIVVVIVSRRKRELNKRKETTTKADDEEFEEHINPVYDMEDTPEDDLKDKPKPTAVAWRVSPQNHLMNDLEDGTPVEDDRDAGYSSLSLERNQQPTIFSSPDDDTYSSVDDDSRNIQAATNNRQQFNDQDAGDYAVVGAEGEERSTEVPRGDVYAVVDKTKKQQQPSDSTTPSLSAESSGNSGQTGDVYALIDKTKKRRQTSDNTSLSPATSAQSANTGIAGPNGDVYAQVNKNVTKDGNSVSGLGAGVEYDPYEDIEISSPESPSLVTDAQNMTTMQTTETDDEYNTLRFDNNYPARETAAGDTEYSHLGSV</sequence>
<evidence type="ECO:0000313" key="9">
    <source>
        <dbReference type="EMBL" id="KAK7497156.1"/>
    </source>
</evidence>
<protein>
    <recommendedName>
        <fullName evidence="8">Ig-like domain-containing protein</fullName>
    </recommendedName>
</protein>
<feature type="chain" id="PRO_5044798428" description="Ig-like domain-containing protein" evidence="7">
    <location>
        <begin position="20"/>
        <end position="773"/>
    </location>
</feature>
<evidence type="ECO:0000313" key="10">
    <source>
        <dbReference type="Proteomes" id="UP001519460"/>
    </source>
</evidence>
<comment type="caution">
    <text evidence="9">The sequence shown here is derived from an EMBL/GenBank/DDBJ whole genome shotgun (WGS) entry which is preliminary data.</text>
</comment>
<dbReference type="PANTHER" id="PTHR12035">
    <property type="entry name" value="SIALIC ACID BINDING IMMUNOGLOBULIN-LIKE LECTIN"/>
    <property type="match status" value="1"/>
</dbReference>
<evidence type="ECO:0000256" key="2">
    <source>
        <dbReference type="ARBA" id="ARBA00022692"/>
    </source>
</evidence>
<dbReference type="GO" id="GO:0016020">
    <property type="term" value="C:membrane"/>
    <property type="evidence" value="ECO:0007669"/>
    <property type="project" value="UniProtKB-SubCell"/>
</dbReference>
<keyword evidence="3 6" id="KW-1133">Transmembrane helix</keyword>
<proteinExistence type="predicted"/>
<evidence type="ECO:0000256" key="6">
    <source>
        <dbReference type="SAM" id="Phobius"/>
    </source>
</evidence>
<evidence type="ECO:0000256" key="1">
    <source>
        <dbReference type="ARBA" id="ARBA00004167"/>
    </source>
</evidence>
<dbReference type="PANTHER" id="PTHR12035:SF125">
    <property type="entry name" value="SIALIC ACID-BINDING IG-LIKE LECTIN 5"/>
    <property type="match status" value="1"/>
</dbReference>
<dbReference type="AlphaFoldDB" id="A0ABD0LCE2"/>
<feature type="compositionally biased region" description="Polar residues" evidence="5">
    <location>
        <begin position="111"/>
        <end position="135"/>
    </location>
</feature>
<feature type="domain" description="Ig-like" evidence="8">
    <location>
        <begin position="188"/>
        <end position="284"/>
    </location>
</feature>
<name>A0ABD0LCE2_9CAEN</name>
<accession>A0ABD0LCE2</accession>
<evidence type="ECO:0000256" key="7">
    <source>
        <dbReference type="SAM" id="SignalP"/>
    </source>
</evidence>
<feature type="signal peptide" evidence="7">
    <location>
        <begin position="1"/>
        <end position="19"/>
    </location>
</feature>
<feature type="region of interest" description="Disordered" evidence="5">
    <location>
        <begin position="475"/>
        <end position="571"/>
    </location>
</feature>
<comment type="subcellular location">
    <subcellularLocation>
        <location evidence="1">Membrane</location>
        <topology evidence="1">Single-pass membrane protein</topology>
    </subcellularLocation>
</comment>
<feature type="compositionally biased region" description="Polar residues" evidence="5">
    <location>
        <begin position="662"/>
        <end position="678"/>
    </location>
</feature>
<feature type="compositionally biased region" description="Basic and acidic residues" evidence="5">
    <location>
        <begin position="601"/>
        <end position="610"/>
    </location>
</feature>